<organism evidence="1 2">
    <name type="scientific">Phyllosticta citribraziliensis</name>
    <dbReference type="NCBI Taxonomy" id="989973"/>
    <lineage>
        <taxon>Eukaryota</taxon>
        <taxon>Fungi</taxon>
        <taxon>Dikarya</taxon>
        <taxon>Ascomycota</taxon>
        <taxon>Pezizomycotina</taxon>
        <taxon>Dothideomycetes</taxon>
        <taxon>Dothideomycetes incertae sedis</taxon>
        <taxon>Botryosphaeriales</taxon>
        <taxon>Phyllostictaceae</taxon>
        <taxon>Phyllosticta</taxon>
    </lineage>
</organism>
<protein>
    <submittedName>
        <fullName evidence="1">Uncharacterized protein</fullName>
    </submittedName>
</protein>
<dbReference type="GeneID" id="92026549"/>
<name>A0ABR1LCK4_9PEZI</name>
<dbReference type="EMBL" id="JBBPEH010000011">
    <property type="protein sequence ID" value="KAK7532338.1"/>
    <property type="molecule type" value="Genomic_DNA"/>
</dbReference>
<dbReference type="RefSeq" id="XP_066652006.1">
    <property type="nucleotide sequence ID" value="XM_066793643.1"/>
</dbReference>
<evidence type="ECO:0000313" key="1">
    <source>
        <dbReference type="EMBL" id="KAK7532338.1"/>
    </source>
</evidence>
<reference evidence="1 2" key="1">
    <citation type="submission" date="2024-04" db="EMBL/GenBank/DDBJ databases">
        <title>Phyllosticta paracitricarpa is synonymous to the EU quarantine fungus P. citricarpa based on phylogenomic analyses.</title>
        <authorList>
            <consortium name="Lawrence Berkeley National Laboratory"/>
            <person name="Van ingen-buijs V.A."/>
            <person name="Van westerhoven A.C."/>
            <person name="Haridas S."/>
            <person name="Skiadas P."/>
            <person name="Martin F."/>
            <person name="Groenewald J.Z."/>
            <person name="Crous P.W."/>
            <person name="Seidl M.F."/>
        </authorList>
    </citation>
    <scope>NUCLEOTIDE SEQUENCE [LARGE SCALE GENOMIC DNA]</scope>
    <source>
        <strain evidence="1 2">CPC 17464</strain>
    </source>
</reference>
<dbReference type="Proteomes" id="UP001360953">
    <property type="component" value="Unassembled WGS sequence"/>
</dbReference>
<gene>
    <name evidence="1" type="ORF">J3D65DRAFT_103063</name>
</gene>
<keyword evidence="2" id="KW-1185">Reference proteome</keyword>
<accession>A0ABR1LCK4</accession>
<evidence type="ECO:0000313" key="2">
    <source>
        <dbReference type="Proteomes" id="UP001360953"/>
    </source>
</evidence>
<sequence length="239" mass="26778">MIVPPSPAHVDADPPCLPAHLDSHHVLLPSTCALYRCQSVGSTPLRGRRPPGKLPALRQVQQQESSLHLPDTIDLDRARRRRRRALGHRFPPALRICFSALVDHSSSNNPANQRRCCADWAGPPRGTLPRRPRAPRARRLVSSRFCCCTVPARRSSSSPQCRAVGTAWPYTVRCLRWRCNGSRRARCARKSRCWRCGASVPHARRDGRPVFRWLPAVPEIWSGRGGRMGCSFHGGLCRP</sequence>
<proteinExistence type="predicted"/>
<comment type="caution">
    <text evidence="1">The sequence shown here is derived from an EMBL/GenBank/DDBJ whole genome shotgun (WGS) entry which is preliminary data.</text>
</comment>